<dbReference type="InterPro" id="IPR050985">
    <property type="entry name" value="Alpha-glycosidase_related"/>
</dbReference>
<accession>A0AA37SPC9</accession>
<dbReference type="PANTHER" id="PTHR43053:SF3">
    <property type="entry name" value="ALPHA-GALACTOSIDASE C-RELATED"/>
    <property type="match status" value="1"/>
</dbReference>
<dbReference type="GO" id="GO:0016052">
    <property type="term" value="P:carbohydrate catabolic process"/>
    <property type="evidence" value="ECO:0007669"/>
    <property type="project" value="InterPro"/>
</dbReference>
<dbReference type="Gene3D" id="3.20.20.70">
    <property type="entry name" value="Aldolase class I"/>
    <property type="match status" value="1"/>
</dbReference>
<dbReference type="InterPro" id="IPR017853">
    <property type="entry name" value="GH"/>
</dbReference>
<name>A0AA37SPC9_9BACT</name>
<organism evidence="3 4">
    <name type="scientific">Portibacter lacus</name>
    <dbReference type="NCBI Taxonomy" id="1099794"/>
    <lineage>
        <taxon>Bacteria</taxon>
        <taxon>Pseudomonadati</taxon>
        <taxon>Bacteroidota</taxon>
        <taxon>Saprospiria</taxon>
        <taxon>Saprospirales</taxon>
        <taxon>Haliscomenobacteraceae</taxon>
        <taxon>Portibacter</taxon>
    </lineage>
</organism>
<sequence>MSFVSLCLIAFNFFNINVMDSAPELGAQFAFESGELGFALDENMHIRLEYKSTECDPIMDGYQASDFLVFKGQQVDQFKVYSTTEVKINDKVGKGIQYTVKGKNEKEKIEKITKYTTYESFPELVLSHTTFVNYGEDSKIIDRWVTNNVAFKNTEKEPSYYAFQGSSTSARQDWIREVNEFYYDKNFMGMNNSDYGGGVPVVDLWRPDMGIAIGHTELVPKEINLPTSLEGSKMDATIQIMHEYGYPSWMNPGDTISTLNSFYLTHQGDYYAGLSKYSEFMQAKGIEMVPAEEEAFEPIWCAWGYERTFTKNELIGTLDKVKELGIKWAVVDDGFQIAEGEWELSPDRFPGGDAEMKEIVDEIHKRGLKAKIWWTPLAADPGSRVLREHPEAILYTEEWIPQIISWWNAYYLSPVNDDAIDHTKETIKLFLDTWGFDGFKMDGQHMNAVPQDHNPAANLDSPLESVEKLPDFFRMIYDEARAIKPNAVIENCPCGTCMSYYNMASTNQTVSSDPLSSWQIRHKGKTYKALVPHTAYYGDHVELSDDASDFASSMGIGAVLGTKFTYPANNPNASGDFLLTPEKEVEWKKWFSLYNEHMISKEKYLGDLYDIGYDKPETHVIQKDQDMFFAFYADSWAGDINFKGLDPSKSYQIYDYVNGKDLGVIAAGKQMKNLSFKKHLLVVLRPI</sequence>
<dbReference type="PANTHER" id="PTHR43053">
    <property type="entry name" value="GLYCOSIDASE FAMILY 31"/>
    <property type="match status" value="1"/>
</dbReference>
<evidence type="ECO:0000313" key="4">
    <source>
        <dbReference type="Proteomes" id="UP001156666"/>
    </source>
</evidence>
<evidence type="ECO:0000256" key="2">
    <source>
        <dbReference type="ARBA" id="ARBA00023295"/>
    </source>
</evidence>
<dbReference type="InterPro" id="IPR013785">
    <property type="entry name" value="Aldolase_TIM"/>
</dbReference>
<gene>
    <name evidence="3" type="ORF">GCM10007940_21970</name>
</gene>
<keyword evidence="4" id="KW-1185">Reference proteome</keyword>
<dbReference type="Proteomes" id="UP001156666">
    <property type="component" value="Unassembled WGS sequence"/>
</dbReference>
<dbReference type="AlphaFoldDB" id="A0AA37SPC9"/>
<dbReference type="GO" id="GO:0004557">
    <property type="term" value="F:alpha-galactosidase activity"/>
    <property type="evidence" value="ECO:0007669"/>
    <property type="project" value="InterPro"/>
</dbReference>
<reference evidence="3" key="1">
    <citation type="journal article" date="2014" name="Int. J. Syst. Evol. Microbiol.">
        <title>Complete genome sequence of Corynebacterium casei LMG S-19264T (=DSM 44701T), isolated from a smear-ripened cheese.</title>
        <authorList>
            <consortium name="US DOE Joint Genome Institute (JGI-PGF)"/>
            <person name="Walter F."/>
            <person name="Albersmeier A."/>
            <person name="Kalinowski J."/>
            <person name="Ruckert C."/>
        </authorList>
    </citation>
    <scope>NUCLEOTIDE SEQUENCE</scope>
    <source>
        <strain evidence="3">NBRC 108769</strain>
    </source>
</reference>
<dbReference type="InterPro" id="IPR002252">
    <property type="entry name" value="Glyco_hydro_36"/>
</dbReference>
<dbReference type="CDD" id="cd14791">
    <property type="entry name" value="GH36"/>
    <property type="match status" value="1"/>
</dbReference>
<protein>
    <submittedName>
        <fullName evidence="3">Alpha-galactosidase</fullName>
    </submittedName>
</protein>
<proteinExistence type="predicted"/>
<dbReference type="EMBL" id="BSOH01000014">
    <property type="protein sequence ID" value="GLR17582.1"/>
    <property type="molecule type" value="Genomic_DNA"/>
</dbReference>
<reference evidence="3" key="2">
    <citation type="submission" date="2023-01" db="EMBL/GenBank/DDBJ databases">
        <title>Draft genome sequence of Portibacter lacus strain NBRC 108769.</title>
        <authorList>
            <person name="Sun Q."/>
            <person name="Mori K."/>
        </authorList>
    </citation>
    <scope>NUCLEOTIDE SEQUENCE</scope>
    <source>
        <strain evidence="3">NBRC 108769</strain>
    </source>
</reference>
<evidence type="ECO:0000256" key="1">
    <source>
        <dbReference type="ARBA" id="ARBA00022801"/>
    </source>
</evidence>
<dbReference type="Pfam" id="PF02065">
    <property type="entry name" value="Melibiase"/>
    <property type="match status" value="1"/>
</dbReference>
<keyword evidence="1" id="KW-0378">Hydrolase</keyword>
<comment type="caution">
    <text evidence="3">The sequence shown here is derived from an EMBL/GenBank/DDBJ whole genome shotgun (WGS) entry which is preliminary data.</text>
</comment>
<evidence type="ECO:0000313" key="3">
    <source>
        <dbReference type="EMBL" id="GLR17582.1"/>
    </source>
</evidence>
<keyword evidence="2" id="KW-0326">Glycosidase</keyword>
<dbReference type="SUPFAM" id="SSF51445">
    <property type="entry name" value="(Trans)glycosidases"/>
    <property type="match status" value="1"/>
</dbReference>
<dbReference type="RefSeq" id="WP_235291251.1">
    <property type="nucleotide sequence ID" value="NZ_BSOH01000014.1"/>
</dbReference>